<protein>
    <recommendedName>
        <fullName evidence="3">DNA-directed DNA polymerase family A palm domain-containing protein</fullName>
    </recommendedName>
</protein>
<dbReference type="Proteomes" id="UP000192330">
    <property type="component" value="Unassembled WGS sequence"/>
</dbReference>
<accession>A0A1W1ZFA6</accession>
<keyword evidence="2" id="KW-1185">Reference proteome</keyword>
<evidence type="ECO:0000313" key="2">
    <source>
        <dbReference type="Proteomes" id="UP000192330"/>
    </source>
</evidence>
<name>A0A1W1ZFA6_9RHOB</name>
<dbReference type="RefSeq" id="WP_084350198.1">
    <property type="nucleotide sequence ID" value="NZ_FWYD01000001.1"/>
</dbReference>
<gene>
    <name evidence="1" type="ORF">SAMN06295998_101496</name>
</gene>
<reference evidence="1 2" key="1">
    <citation type="submission" date="2017-04" db="EMBL/GenBank/DDBJ databases">
        <authorList>
            <person name="Afonso C.L."/>
            <person name="Miller P.J."/>
            <person name="Scott M.A."/>
            <person name="Spackman E."/>
            <person name="Goraichik I."/>
            <person name="Dimitrov K.M."/>
            <person name="Suarez D.L."/>
            <person name="Swayne D.E."/>
        </authorList>
    </citation>
    <scope>NUCLEOTIDE SEQUENCE [LARGE SCALE GENOMIC DNA]</scope>
    <source>
        <strain evidence="1 2">CGMCC 1.12644</strain>
    </source>
</reference>
<organism evidence="1 2">
    <name type="scientific">Primorskyibacter flagellatus</name>
    <dbReference type="NCBI Taxonomy" id="1387277"/>
    <lineage>
        <taxon>Bacteria</taxon>
        <taxon>Pseudomonadati</taxon>
        <taxon>Pseudomonadota</taxon>
        <taxon>Alphaproteobacteria</taxon>
        <taxon>Rhodobacterales</taxon>
        <taxon>Roseobacteraceae</taxon>
        <taxon>Primorskyibacter</taxon>
    </lineage>
</organism>
<proteinExistence type="predicted"/>
<evidence type="ECO:0000313" key="1">
    <source>
        <dbReference type="EMBL" id="SMC46708.1"/>
    </source>
</evidence>
<dbReference type="OrthoDB" id="7059994at2"/>
<dbReference type="EMBL" id="FWYD01000001">
    <property type="protein sequence ID" value="SMC46708.1"/>
    <property type="molecule type" value="Genomic_DNA"/>
</dbReference>
<evidence type="ECO:0008006" key="3">
    <source>
        <dbReference type="Google" id="ProtNLM"/>
    </source>
</evidence>
<dbReference type="AlphaFoldDB" id="A0A1W1ZFA6"/>
<sequence>MNAKPATEKTEGTFAAPIYFIPETSPVYEEAQKLFARIKWEKPPKRADAIKNRFNAFTSLLWAVTSDENCIVYTDLNKASYDIKKWPINYDAMSQTVKAVVGMGWLKLHGKRTRNRQVRYKAFSGSPMRKIPSFKKYELSWCPPAVQVRLGGTDLSQAPWDIELMANREWKAWIRENLVPPVENLNDRLLDHDFVLFPYGERDEWVDVQYRRIFTNLPQADGEPWLTHGRLYPLTFSIPSKMKGWRQKTLIDGEPTSEIDVHASGLRLLAEDEDIGFDLPATEDLYTYGQLSGLNRKLTKTIIQAVINGVSLDRKSWPKSFREDSKAAQLIVGQDWKTYAQALSETYPALSKVRSGHGMDLFRIESEIILRAMNYLLDKGVGCLSIHDCLIIPTSSMKDAQDAFLEAYAHMGFKPPKLSVEWSSS</sequence>